<keyword evidence="1" id="KW-0732">Signal</keyword>
<dbReference type="Pfam" id="PF18889">
    <property type="entry name" value="Beta_helix_3"/>
    <property type="match status" value="4"/>
</dbReference>
<gene>
    <name evidence="2" type="ORF">BWLFYP14_02247</name>
</gene>
<accession>A0A564WTW4</accession>
<evidence type="ECO:0000313" key="2">
    <source>
        <dbReference type="EMBL" id="VUX65881.1"/>
    </source>
</evidence>
<feature type="signal peptide" evidence="1">
    <location>
        <begin position="1"/>
        <end position="21"/>
    </location>
</feature>
<reference evidence="2 3" key="1">
    <citation type="submission" date="2019-07" db="EMBL/GenBank/DDBJ databases">
        <authorList>
            <person name="Chang H.-W."/>
            <person name="Raman A."/>
            <person name="Venkatesh S."/>
            <person name="Gehrig J."/>
        </authorList>
    </citation>
    <scope>NUCLEOTIDE SEQUENCE [LARGE SCALE GENOMIC DNA]</scope>
    <source>
        <strain evidence="2">Blautia_wexlerae_LFYP_14</strain>
    </source>
</reference>
<evidence type="ECO:0000256" key="1">
    <source>
        <dbReference type="SAM" id="SignalP"/>
    </source>
</evidence>
<name>A0A564WTW4_9FIRM</name>
<dbReference type="InterPro" id="IPR025584">
    <property type="entry name" value="Cthe_2159"/>
</dbReference>
<evidence type="ECO:0000313" key="3">
    <source>
        <dbReference type="Proteomes" id="UP000366766"/>
    </source>
</evidence>
<dbReference type="RefSeq" id="WP_243135376.1">
    <property type="nucleotide sequence ID" value="NZ_CABHOF010000039.1"/>
</dbReference>
<dbReference type="AlphaFoldDB" id="A0A564WTW4"/>
<proteinExistence type="predicted"/>
<dbReference type="EMBL" id="CABHOF010000039">
    <property type="protein sequence ID" value="VUX65881.1"/>
    <property type="molecule type" value="Genomic_DNA"/>
</dbReference>
<protein>
    <submittedName>
        <fullName evidence="2">Uncharacterized protein</fullName>
    </submittedName>
</protein>
<dbReference type="Proteomes" id="UP000366766">
    <property type="component" value="Unassembled WGS sequence"/>
</dbReference>
<sequence>MRKKLLAGVMALALCSTNMPLQTIFAGEFTSGNLEEVSEETPEIFSDDNQEVIEETEEELSVFSSENVPDFSSEANVMSATADGTEPIKEININDTNSSNLYDKNEHKWKITSAGSYKFNGTGATTSIPIIIESITSGTVNIYLNNVNIETASGPALQITSTVQAQVCIYLENENNLITTNVNSAGLQKDNIANLTIDNSSGTPGILTAQNSAPYACGAGIGGGVNGSCSNITISGGSINASSSGGAGIGGGGIGGGMGVNGSCSNITINGGSVNASSSGGAGIGSGLGSGPEMVSSSCSNITISDGSVNASSYYGAGIGSGDATNRTGSCSNITISGGSVNASSSRGAGIGSGFCDMGNRGLCSNITISGGSVNAKIDCIPHQNLDSSGNYDPNSPNVYLCTIPNEGNDPITIDNTHWSPYSHIAVDSSEKKLYAWLTGEDHIVTVGTERRSYIFNSNSNEFNNTKRTVTSAIFEFNGSEFIYDGNTHSPNITTKNNIKGVGDFTVKYFKENDPTTEITEPKDVGTYIVKIDVNKGDFYNASSGYLTNDDWKFDIKPGTLTPTITNYTGEYDGKSHPIIKIDKDTIPKNSTIEYSVDNGQTWTTLNPNNDIPTVSTVKKAENTKICIRISNSNYTTWTSQEYKAIISRATQTPNYPSPSNTQISVPWSCKKVNEIAPSPLPANWEWQGSDKTKDLNVGDNTATAIYTGEDKGNYVSETVTYTIIRSKCEHKHTAERYYSSPSCTSSGYSGDTYCTDCNETLSYGYTISAYGHDYDNGVITTEPTAETDGIITYTCKRCKHQNTKNLEKLGDGEPYIEGSFQRKGWDAVNDLIKTSKEKDTISITLNGSRTLPASVLSGIKGKDISLNLDMENGFIWEINGTSITSETPADIDLSVTNTAEYIPEALYSLISTNQNDFGFHLGRNGAFDFPAVLSVKADASCAGLMANLFWYDAENGVLQCIQTVTVGGAFERSIPYADFTLSKGQDYFIAFGTESLNGRVIHTDGSITDENGAYLRPANTKISSHSIDRNKLTVKLSKGCAGAQGYDFVISKKSNMLQTGKFSKTVSSTGKPQASFRYLAKGTWYVAARSWVLDAQGNKVYGSWTKVKKIKITVVTPQQPKIKDITVKENTVTVTYTKCKNATGYEILLGNKYKTSAGEKYPVKKYVKRTEGKNTVTVTFTNVKKGTWYVTVRSWNKTSKNKSRVYSPYSDIKKFKVKK</sequence>
<dbReference type="Pfam" id="PF14262">
    <property type="entry name" value="Cthe_2159"/>
    <property type="match status" value="1"/>
</dbReference>
<feature type="chain" id="PRO_5038370893" evidence="1">
    <location>
        <begin position="22"/>
        <end position="1220"/>
    </location>
</feature>
<keyword evidence="3" id="KW-1185">Reference proteome</keyword>
<organism evidence="2 3">
    <name type="scientific">Blautia wexlerae</name>
    <dbReference type="NCBI Taxonomy" id="418240"/>
    <lineage>
        <taxon>Bacteria</taxon>
        <taxon>Bacillati</taxon>
        <taxon>Bacillota</taxon>
        <taxon>Clostridia</taxon>
        <taxon>Lachnospirales</taxon>
        <taxon>Lachnospiraceae</taxon>
        <taxon>Blautia</taxon>
    </lineage>
</organism>